<accession>A0A1T1P760</accession>
<proteinExistence type="predicted"/>
<name>A0A1T1P760_9XANT</name>
<organism evidence="1 2">
    <name type="scientific">Xanthomonas axonopodis pv. melhusii</name>
    <dbReference type="NCBI Taxonomy" id="487834"/>
    <lineage>
        <taxon>Bacteria</taxon>
        <taxon>Pseudomonadati</taxon>
        <taxon>Pseudomonadota</taxon>
        <taxon>Gammaproteobacteria</taxon>
        <taxon>Lysobacterales</taxon>
        <taxon>Lysobacteraceae</taxon>
        <taxon>Xanthomonas</taxon>
    </lineage>
</organism>
<sequence length="66" mass="7227">MANAQVIDFSARQQSDALDGQFLTLIDSDMAGNPHHVRPLSAALLQELQAFCDEAETCDEHELLQG</sequence>
<dbReference type="RefSeq" id="WP_078563195.1">
    <property type="nucleotide sequence ID" value="NZ_LOJW01000010.1"/>
</dbReference>
<dbReference type="Proteomes" id="UP000190559">
    <property type="component" value="Unassembled WGS sequence"/>
</dbReference>
<gene>
    <name evidence="1" type="ORF">Xmlh_08325</name>
</gene>
<dbReference type="AlphaFoldDB" id="A0A1T1P760"/>
<evidence type="ECO:0000313" key="1">
    <source>
        <dbReference type="EMBL" id="OOW71469.1"/>
    </source>
</evidence>
<dbReference type="EMBL" id="LOJW01000010">
    <property type="protein sequence ID" value="OOW71469.1"/>
    <property type="molecule type" value="Genomic_DNA"/>
</dbReference>
<comment type="caution">
    <text evidence="1">The sequence shown here is derived from an EMBL/GenBank/DDBJ whole genome shotgun (WGS) entry which is preliminary data.</text>
</comment>
<reference evidence="1 2" key="1">
    <citation type="submission" date="2015-12" db="EMBL/GenBank/DDBJ databases">
        <authorList>
            <person name="Shamseldin A."/>
            <person name="Moawad H."/>
            <person name="Abd El-Rahim W.M."/>
            <person name="Sadowsky M.J."/>
        </authorList>
    </citation>
    <scope>NUCLEOTIDE SEQUENCE [LARGE SCALE GENOMIC DNA]</scope>
    <source>
        <strain evidence="1 2">LMG9050</strain>
    </source>
</reference>
<evidence type="ECO:0000313" key="2">
    <source>
        <dbReference type="Proteomes" id="UP000190559"/>
    </source>
</evidence>
<protein>
    <submittedName>
        <fullName evidence="1">Uncharacterized protein</fullName>
    </submittedName>
</protein>